<dbReference type="InterPro" id="IPR021812">
    <property type="entry name" value="DUF3391"/>
</dbReference>
<protein>
    <submittedName>
        <fullName evidence="2">Metal dependent phosphohydrolase</fullName>
    </submittedName>
</protein>
<evidence type="ECO:0000259" key="1">
    <source>
        <dbReference type="PROSITE" id="PS51832"/>
    </source>
</evidence>
<dbReference type="InterPro" id="IPR003607">
    <property type="entry name" value="HD/PDEase_dom"/>
</dbReference>
<dbReference type="RefSeq" id="WP_090287148.1">
    <property type="nucleotide sequence ID" value="NZ_FMWO01000059.1"/>
</dbReference>
<evidence type="ECO:0000313" key="2">
    <source>
        <dbReference type="EMBL" id="SCZ86241.1"/>
    </source>
</evidence>
<dbReference type="OrthoDB" id="9763857at2"/>
<reference evidence="2 3" key="1">
    <citation type="submission" date="2016-10" db="EMBL/GenBank/DDBJ databases">
        <authorList>
            <person name="de Groot N.N."/>
        </authorList>
    </citation>
    <scope>NUCLEOTIDE SEQUENCE [LARGE SCALE GENOMIC DNA]</scope>
    <source>
        <strain evidence="2">1</strain>
    </source>
</reference>
<organism evidence="2 3">
    <name type="scientific">Nitrosomonas mobilis</name>
    <dbReference type="NCBI Taxonomy" id="51642"/>
    <lineage>
        <taxon>Bacteria</taxon>
        <taxon>Pseudomonadati</taxon>
        <taxon>Pseudomonadota</taxon>
        <taxon>Betaproteobacteria</taxon>
        <taxon>Nitrosomonadales</taxon>
        <taxon>Nitrosomonadaceae</taxon>
        <taxon>Nitrosomonas</taxon>
    </lineage>
</organism>
<dbReference type="Proteomes" id="UP000198729">
    <property type="component" value="Unassembled WGS sequence"/>
</dbReference>
<dbReference type="Pfam" id="PF13487">
    <property type="entry name" value="HD_5"/>
    <property type="match status" value="1"/>
</dbReference>
<sequence>MAALEISVDDLQLGMYVSQLDRPWLGTPYLLEGVMIQSQEDIDQLAQLCQTVFVDETTIPASFKPKRIILVKASSHTPEVLTSKKTASDQITPGELEKIERTPFHGNQRYTDIHPVDRELPVARQALEVSISMLEEIHGHIEHGVKLDYRHAKEVVESLRESVVRNPDALLLLSRLRKTRHELYEKSVRSSVYLLALGRHLGLPREELSALGMGGLLMDVGQAQLPVEIQKKTGKLSTAEHEIFKRHVAYGETSVATTLDISEAVLAIVAQHHERENGSGYPRGLFANQLHPYARMAAVIDSYESLIEPARDMPAFRPFEALRELQTNSRGGLNSTLVEQFCQFIGVFPIGSLVELNTGEVAIVLAHNRTQRFRPKIMVILDAKKKPHESPRQLDLRLSETSVTGIEYEIKRDLALGAFGIDVSRYYLG</sequence>
<dbReference type="CDD" id="cd00077">
    <property type="entry name" value="HDc"/>
    <property type="match status" value="1"/>
</dbReference>
<dbReference type="SUPFAM" id="SSF109604">
    <property type="entry name" value="HD-domain/PDEase-like"/>
    <property type="match status" value="1"/>
</dbReference>
<dbReference type="EMBL" id="FMWO01000059">
    <property type="protein sequence ID" value="SCZ86241.1"/>
    <property type="molecule type" value="Genomic_DNA"/>
</dbReference>
<feature type="domain" description="HD-GYP" evidence="1">
    <location>
        <begin position="159"/>
        <end position="357"/>
    </location>
</feature>
<dbReference type="Gene3D" id="1.10.3210.10">
    <property type="entry name" value="Hypothetical protein af1432"/>
    <property type="match status" value="1"/>
</dbReference>
<accession>A0A1G5SI63</accession>
<dbReference type="AlphaFoldDB" id="A0A1G5SI63"/>
<dbReference type="GO" id="GO:0008081">
    <property type="term" value="F:phosphoric diester hydrolase activity"/>
    <property type="evidence" value="ECO:0007669"/>
    <property type="project" value="UniProtKB-ARBA"/>
</dbReference>
<name>A0A1G5SI63_9PROT</name>
<proteinExistence type="predicted"/>
<dbReference type="PROSITE" id="PS51832">
    <property type="entry name" value="HD_GYP"/>
    <property type="match status" value="1"/>
</dbReference>
<keyword evidence="3" id="KW-1185">Reference proteome</keyword>
<dbReference type="PANTHER" id="PTHR43155">
    <property type="entry name" value="CYCLIC DI-GMP PHOSPHODIESTERASE PA4108-RELATED"/>
    <property type="match status" value="1"/>
</dbReference>
<dbReference type="STRING" id="51642.NSMM_500041"/>
<dbReference type="InterPro" id="IPR037522">
    <property type="entry name" value="HD_GYP_dom"/>
</dbReference>
<gene>
    <name evidence="2" type="ORF">NSMM_500041</name>
</gene>
<evidence type="ECO:0000313" key="3">
    <source>
        <dbReference type="Proteomes" id="UP000198729"/>
    </source>
</evidence>
<dbReference type="PANTHER" id="PTHR43155:SF2">
    <property type="entry name" value="CYCLIC DI-GMP PHOSPHODIESTERASE PA4108"/>
    <property type="match status" value="1"/>
</dbReference>
<dbReference type="Pfam" id="PF11871">
    <property type="entry name" value="DUF3391"/>
    <property type="match status" value="1"/>
</dbReference>
<keyword evidence="2" id="KW-0378">Hydrolase</keyword>